<evidence type="ECO:0000313" key="5">
    <source>
        <dbReference type="Proteomes" id="UP000319257"/>
    </source>
</evidence>
<dbReference type="GO" id="GO:0006338">
    <property type="term" value="P:chromatin remodeling"/>
    <property type="evidence" value="ECO:0007669"/>
    <property type="project" value="InterPro"/>
</dbReference>
<keyword evidence="5" id="KW-1185">Reference proteome</keyword>
<feature type="compositionally biased region" description="Basic and acidic residues" evidence="1">
    <location>
        <begin position="301"/>
        <end position="310"/>
    </location>
</feature>
<dbReference type="GeneID" id="41974544"/>
<dbReference type="Pfam" id="PF14612">
    <property type="entry name" value="Ino80_Iec3"/>
    <property type="match status" value="1"/>
</dbReference>
<feature type="domain" description="INO80 complex subunit 3-like middle region" evidence="3">
    <location>
        <begin position="126"/>
        <end position="266"/>
    </location>
</feature>
<protein>
    <submittedName>
        <fullName evidence="4">Uncharacterized protein</fullName>
    </submittedName>
</protein>
<feature type="compositionally biased region" description="Basic and acidic residues" evidence="1">
    <location>
        <begin position="432"/>
        <end position="445"/>
    </location>
</feature>
<organism evidence="4 5">
    <name type="scientific">Thyridium curvatum</name>
    <dbReference type="NCBI Taxonomy" id="1093900"/>
    <lineage>
        <taxon>Eukaryota</taxon>
        <taxon>Fungi</taxon>
        <taxon>Dikarya</taxon>
        <taxon>Ascomycota</taxon>
        <taxon>Pezizomycotina</taxon>
        <taxon>Sordariomycetes</taxon>
        <taxon>Sordariomycetidae</taxon>
        <taxon>Thyridiales</taxon>
        <taxon>Thyridiaceae</taxon>
        <taxon>Thyridium</taxon>
    </lineage>
</organism>
<feature type="domain" description="INO80 complex subunit 3 N-terminal" evidence="2">
    <location>
        <begin position="31"/>
        <end position="98"/>
    </location>
</feature>
<reference evidence="4 5" key="1">
    <citation type="submission" date="2019-06" db="EMBL/GenBank/DDBJ databases">
        <title>Draft genome sequence of the filamentous fungus Phialemoniopsis curvata isolated from diesel fuel.</title>
        <authorList>
            <person name="Varaljay V.A."/>
            <person name="Lyon W.J."/>
            <person name="Crouch A.L."/>
            <person name="Drake C.E."/>
            <person name="Hollomon J.M."/>
            <person name="Nadeau L.J."/>
            <person name="Nunn H.S."/>
            <person name="Stevenson B.S."/>
            <person name="Bojanowski C.L."/>
            <person name="Crookes-Goodson W.J."/>
        </authorList>
    </citation>
    <scope>NUCLEOTIDE SEQUENCE [LARGE SCALE GENOMIC DNA]</scope>
    <source>
        <strain evidence="4 5">D216</strain>
    </source>
</reference>
<name>A0A507B581_9PEZI</name>
<dbReference type="RefSeq" id="XP_030993922.1">
    <property type="nucleotide sequence ID" value="XM_031141804.1"/>
</dbReference>
<feature type="compositionally biased region" description="Gly residues" evidence="1">
    <location>
        <begin position="353"/>
        <end position="367"/>
    </location>
</feature>
<dbReference type="Proteomes" id="UP000319257">
    <property type="component" value="Unassembled WGS sequence"/>
</dbReference>
<dbReference type="Pfam" id="PF24244">
    <property type="entry name" value="Iec3-like_M"/>
    <property type="match status" value="1"/>
</dbReference>
<feature type="region of interest" description="Disordered" evidence="1">
    <location>
        <begin position="195"/>
        <end position="214"/>
    </location>
</feature>
<dbReference type="OrthoDB" id="4095124at2759"/>
<evidence type="ECO:0000259" key="2">
    <source>
        <dbReference type="Pfam" id="PF14612"/>
    </source>
</evidence>
<comment type="caution">
    <text evidence="4">The sequence shown here is derived from an EMBL/GenBank/DDBJ whole genome shotgun (WGS) entry which is preliminary data.</text>
</comment>
<dbReference type="EMBL" id="SKBQ01000042">
    <property type="protein sequence ID" value="TPX12211.1"/>
    <property type="molecule type" value="Genomic_DNA"/>
</dbReference>
<feature type="region of interest" description="Disordered" evidence="1">
    <location>
        <begin position="260"/>
        <end position="451"/>
    </location>
</feature>
<dbReference type="GO" id="GO:0031011">
    <property type="term" value="C:Ino80 complex"/>
    <property type="evidence" value="ECO:0007669"/>
    <property type="project" value="InterPro"/>
</dbReference>
<dbReference type="AlphaFoldDB" id="A0A507B581"/>
<dbReference type="InterPro" id="IPR032742">
    <property type="entry name" value="Iec3_N"/>
</dbReference>
<feature type="compositionally biased region" description="Basic and acidic residues" evidence="1">
    <location>
        <begin position="269"/>
        <end position="278"/>
    </location>
</feature>
<dbReference type="InParanoid" id="A0A507B581"/>
<dbReference type="STRING" id="1093900.A0A507B581"/>
<sequence length="451" mass="48488">MDDDAASVHDVKMEDAGGDDGKVIDSKPGYKSWKKKYRKMRITFDQKMHDGEELHRQEQKAIETSKRIAVEIDRLLDLLLDLNNSAQIPTDRRFDVSLDMPADEDIPHLDIDDPKNKRYVGEKPAKSLAELLKEVPHLDYAATAERYPELVADLQPLEDSPAIDPSQAQHPPSFLSADDLDNYIYEVDSRLPRSGSPLPSLAPAAHANGHHNGTNGVLANGGSFAAAVGAGKDPASSSRDFMLRNPTSVYNWLRKHEPKTFLQDGETTPADRDDDAHSTSHHHHQSTTTSSGRGRKSTGARGDHHHEGGGRRSIGARASKRASAAHGGRGKRHSMDESMDYLDDDTAHHHSDSGGGGGGGGGRGGGAAKRKRNLDDDAGYRPKGGASRPLKRSKRRSEGAVETASGRAPSNKPRAGRKSDGGAVLSASKGATPEDGREEGTRGGEGEDVEA</sequence>
<evidence type="ECO:0000313" key="4">
    <source>
        <dbReference type="EMBL" id="TPX12211.1"/>
    </source>
</evidence>
<proteinExistence type="predicted"/>
<gene>
    <name evidence="4" type="ORF">E0L32_007097</name>
</gene>
<accession>A0A507B581</accession>
<evidence type="ECO:0000259" key="3">
    <source>
        <dbReference type="Pfam" id="PF24244"/>
    </source>
</evidence>
<feature type="compositionally biased region" description="Low complexity" evidence="1">
    <location>
        <begin position="313"/>
        <end position="326"/>
    </location>
</feature>
<feature type="region of interest" description="Disordered" evidence="1">
    <location>
        <begin position="1"/>
        <end position="25"/>
    </location>
</feature>
<evidence type="ECO:0000256" key="1">
    <source>
        <dbReference type="SAM" id="MobiDB-lite"/>
    </source>
</evidence>
<dbReference type="InterPro" id="IPR055449">
    <property type="entry name" value="Iec3-like_M"/>
</dbReference>